<evidence type="ECO:0000259" key="2">
    <source>
        <dbReference type="Pfam" id="PF01738"/>
    </source>
</evidence>
<dbReference type="PANTHER" id="PTHR17630">
    <property type="entry name" value="DIENELACTONE HYDROLASE"/>
    <property type="match status" value="1"/>
</dbReference>
<evidence type="ECO:0000313" key="3">
    <source>
        <dbReference type="EMBL" id="KAL1543197.1"/>
    </source>
</evidence>
<dbReference type="InterPro" id="IPR002925">
    <property type="entry name" value="Dienelactn_hydro"/>
</dbReference>
<accession>A0ABD1GGW8</accession>
<feature type="region of interest" description="Disordered" evidence="1">
    <location>
        <begin position="1"/>
        <end position="20"/>
    </location>
</feature>
<gene>
    <name evidence="3" type="ORF">AAHA92_20204</name>
</gene>
<protein>
    <submittedName>
        <fullName evidence="3">Carboxymethylenebutenolidase</fullName>
        <ecNumber evidence="3">3.1.1.45</ecNumber>
    </submittedName>
</protein>
<dbReference type="EMBL" id="JBEAFC010000008">
    <property type="protein sequence ID" value="KAL1543197.1"/>
    <property type="molecule type" value="Genomic_DNA"/>
</dbReference>
<evidence type="ECO:0000313" key="4">
    <source>
        <dbReference type="Proteomes" id="UP001567538"/>
    </source>
</evidence>
<proteinExistence type="predicted"/>
<comment type="caution">
    <text evidence="3">The sequence shown here is derived from an EMBL/GenBank/DDBJ whole genome shotgun (WGS) entry which is preliminary data.</text>
</comment>
<dbReference type="PANTHER" id="PTHR17630:SF97">
    <property type="entry name" value="ENDO-1,31,4-BETA-D-GLUCANASE-LIKE"/>
    <property type="match status" value="1"/>
</dbReference>
<dbReference type="GO" id="GO:0008806">
    <property type="term" value="F:carboxymethylenebutenolidase activity"/>
    <property type="evidence" value="ECO:0007669"/>
    <property type="project" value="UniProtKB-EC"/>
</dbReference>
<dbReference type="SUPFAM" id="SSF53474">
    <property type="entry name" value="alpha/beta-Hydrolases"/>
    <property type="match status" value="1"/>
</dbReference>
<dbReference type="Pfam" id="PF01738">
    <property type="entry name" value="DLH"/>
    <property type="match status" value="1"/>
</dbReference>
<name>A0ABD1GGW8_SALDI</name>
<evidence type="ECO:0000256" key="1">
    <source>
        <dbReference type="SAM" id="MobiDB-lite"/>
    </source>
</evidence>
<dbReference type="InterPro" id="IPR029058">
    <property type="entry name" value="AB_hydrolase_fold"/>
</dbReference>
<dbReference type="Proteomes" id="UP001567538">
    <property type="component" value="Unassembled WGS sequence"/>
</dbReference>
<keyword evidence="3" id="KW-0378">Hydrolase</keyword>
<sequence length="237" mass="25631">MSGAQCCENPPAPNSGSGNGKVEEFGGLSSYISGHSDSNAAVVLISDIFGYEAPNLRKIADKVGAAGLHAVVPDFFHGDPYVSDQKPISEWLKDHEPGQGFEDAKPVIEALKSKGFTKIGAVGFCWGAKVAVDLSKYPYIQAAVLIHPSFVSVEDIQGVKVPLSILAAEIDHVCPPELVKQFEAALNDMPDVDSFMKVFAGCSHGWSVRYNDEDEEAVKSAEEAHKDMLDWFVKYLK</sequence>
<keyword evidence="4" id="KW-1185">Reference proteome</keyword>
<feature type="domain" description="Dienelactone hydrolase" evidence="2">
    <location>
        <begin position="36"/>
        <end position="235"/>
    </location>
</feature>
<dbReference type="EC" id="3.1.1.45" evidence="3"/>
<reference evidence="3 4" key="1">
    <citation type="submission" date="2024-06" db="EMBL/GenBank/DDBJ databases">
        <title>A chromosome level genome sequence of Diviner's sage (Salvia divinorum).</title>
        <authorList>
            <person name="Ford S.A."/>
            <person name="Ro D.-K."/>
            <person name="Ness R.W."/>
            <person name="Phillips M.A."/>
        </authorList>
    </citation>
    <scope>NUCLEOTIDE SEQUENCE [LARGE SCALE GENOMIC DNA]</scope>
    <source>
        <strain evidence="3">SAF-2024a</strain>
        <tissue evidence="3">Leaf</tissue>
    </source>
</reference>
<dbReference type="Gene3D" id="3.40.50.1820">
    <property type="entry name" value="alpha/beta hydrolase"/>
    <property type="match status" value="1"/>
</dbReference>
<organism evidence="3 4">
    <name type="scientific">Salvia divinorum</name>
    <name type="common">Maria pastora</name>
    <name type="synonym">Diviner's sage</name>
    <dbReference type="NCBI Taxonomy" id="28513"/>
    <lineage>
        <taxon>Eukaryota</taxon>
        <taxon>Viridiplantae</taxon>
        <taxon>Streptophyta</taxon>
        <taxon>Embryophyta</taxon>
        <taxon>Tracheophyta</taxon>
        <taxon>Spermatophyta</taxon>
        <taxon>Magnoliopsida</taxon>
        <taxon>eudicotyledons</taxon>
        <taxon>Gunneridae</taxon>
        <taxon>Pentapetalae</taxon>
        <taxon>asterids</taxon>
        <taxon>lamiids</taxon>
        <taxon>Lamiales</taxon>
        <taxon>Lamiaceae</taxon>
        <taxon>Nepetoideae</taxon>
        <taxon>Mentheae</taxon>
        <taxon>Salviinae</taxon>
        <taxon>Salvia</taxon>
        <taxon>Salvia subgen. Calosphace</taxon>
    </lineage>
</organism>
<dbReference type="AlphaFoldDB" id="A0ABD1GGW8"/>